<feature type="compositionally biased region" description="Basic and acidic residues" evidence="1">
    <location>
        <begin position="447"/>
        <end position="465"/>
    </location>
</feature>
<dbReference type="EMBL" id="JAMYXC010000261">
    <property type="protein sequence ID" value="MCP1170050.1"/>
    <property type="molecule type" value="Genomic_DNA"/>
</dbReference>
<feature type="non-terminal residue" evidence="2">
    <location>
        <position position="492"/>
    </location>
</feature>
<reference evidence="2" key="1">
    <citation type="submission" date="2022-06" db="EMBL/GenBank/DDBJ databases">
        <title>Limimaricola sediminis sp. nov., isolated from an intertidal sediment.</title>
        <authorList>
            <person name="Shao X."/>
        </authorList>
    </citation>
    <scope>NUCLEOTIDE SEQUENCE</scope>
    <source>
        <strain evidence="2">ASW11-118</strain>
    </source>
</reference>
<feature type="compositionally biased region" description="Low complexity" evidence="1">
    <location>
        <begin position="250"/>
        <end position="263"/>
    </location>
</feature>
<comment type="caution">
    <text evidence="2">The sequence shown here is derived from an EMBL/GenBank/DDBJ whole genome shotgun (WGS) entry which is preliminary data.</text>
</comment>
<proteinExistence type="predicted"/>
<feature type="compositionally biased region" description="Pro residues" evidence="1">
    <location>
        <begin position="1"/>
        <end position="12"/>
    </location>
</feature>
<keyword evidence="3" id="KW-1185">Reference proteome</keyword>
<feature type="compositionally biased region" description="Low complexity" evidence="1">
    <location>
        <begin position="145"/>
        <end position="155"/>
    </location>
</feature>
<evidence type="ECO:0000313" key="3">
    <source>
        <dbReference type="Proteomes" id="UP001139477"/>
    </source>
</evidence>
<feature type="compositionally biased region" description="Low complexity" evidence="1">
    <location>
        <begin position="307"/>
        <end position="318"/>
    </location>
</feature>
<feature type="compositionally biased region" description="Basic and acidic residues" evidence="1">
    <location>
        <begin position="292"/>
        <end position="306"/>
    </location>
</feature>
<feature type="compositionally biased region" description="Low complexity" evidence="1">
    <location>
        <begin position="30"/>
        <end position="64"/>
    </location>
</feature>
<gene>
    <name evidence="2" type="ORF">NHG85_16225</name>
</gene>
<feature type="region of interest" description="Disordered" evidence="1">
    <location>
        <begin position="285"/>
        <end position="431"/>
    </location>
</feature>
<protein>
    <submittedName>
        <fullName evidence="2">Uncharacterized protein</fullName>
    </submittedName>
</protein>
<feature type="compositionally biased region" description="Basic and acidic residues" evidence="1">
    <location>
        <begin position="417"/>
        <end position="429"/>
    </location>
</feature>
<feature type="compositionally biased region" description="Low complexity" evidence="1">
    <location>
        <begin position="123"/>
        <end position="134"/>
    </location>
</feature>
<feature type="compositionally biased region" description="Low complexity" evidence="1">
    <location>
        <begin position="13"/>
        <end position="22"/>
    </location>
</feature>
<feature type="compositionally biased region" description="Low complexity" evidence="1">
    <location>
        <begin position="189"/>
        <end position="198"/>
    </location>
</feature>
<organism evidence="2 3">
    <name type="scientific">Limimaricola litoreus</name>
    <dbReference type="NCBI Taxonomy" id="2955316"/>
    <lineage>
        <taxon>Bacteria</taxon>
        <taxon>Pseudomonadati</taxon>
        <taxon>Pseudomonadota</taxon>
        <taxon>Alphaproteobacteria</taxon>
        <taxon>Rhodobacterales</taxon>
        <taxon>Paracoccaceae</taxon>
        <taxon>Limimaricola</taxon>
    </lineage>
</organism>
<feature type="non-terminal residue" evidence="2">
    <location>
        <position position="1"/>
    </location>
</feature>
<evidence type="ECO:0000313" key="2">
    <source>
        <dbReference type="EMBL" id="MCP1170050.1"/>
    </source>
</evidence>
<evidence type="ECO:0000256" key="1">
    <source>
        <dbReference type="SAM" id="MobiDB-lite"/>
    </source>
</evidence>
<feature type="compositionally biased region" description="Basic and acidic residues" evidence="1">
    <location>
        <begin position="320"/>
        <end position="330"/>
    </location>
</feature>
<dbReference type="AlphaFoldDB" id="A0A9X2FTF7"/>
<dbReference type="Proteomes" id="UP001139477">
    <property type="component" value="Unassembled WGS sequence"/>
</dbReference>
<feature type="region of interest" description="Disordered" evidence="1">
    <location>
        <begin position="443"/>
        <end position="492"/>
    </location>
</feature>
<sequence length="492" mass="52231">PEAVPEPAPAPEPIAEAATEPTHAPRAEAEAAAPARSEAPQRSAAKVPESASAPQPAAPATRQRPPQDPDSVAAKLQRIRAVVGRQPSFAAEDEEENIAPAARPAAGMFDTAPKAETRRQPAEDTAAAKPAATEVRVEAKPAETAPKADAQEAPAPAHPPRARVVRMRKADFDRALARGEAHRMIETQTGATSGATASDPAEASSEPPYAVAHAGPKTAAEAEATAPDERDDPDAAIVETLSRQDETDMTEAAPAAPDAPTDAELSEEAERALLAELAALEREMGFEQDGPAQHEMKQEEDTRAEAEPPQAEAEAAQAGKTEEVEFRKTSDAAVEAKIGTEAETRAEAQPEARMPAEFEFVPPLPQQNESKEAQAPRDRRAEDGQPSKAPEEAQQNGQALGTDEADMSRILSATAARMDDPESGRRREAISQLKAAVAATEAARQLGEVEPREATEEVFRDDLRQAVRPRRPVLPTPEAEQPGEAQPRAERP</sequence>
<feature type="compositionally biased region" description="Basic and acidic residues" evidence="1">
    <location>
        <begin position="168"/>
        <end position="185"/>
    </location>
</feature>
<accession>A0A9X2FTF7</accession>
<feature type="compositionally biased region" description="Basic and acidic residues" evidence="1">
    <location>
        <begin position="369"/>
        <end position="391"/>
    </location>
</feature>
<feature type="compositionally biased region" description="Low complexity" evidence="1">
    <location>
        <begin position="212"/>
        <end position="225"/>
    </location>
</feature>
<feature type="compositionally biased region" description="Basic and acidic residues" evidence="1">
    <location>
        <begin position="338"/>
        <end position="356"/>
    </location>
</feature>
<name>A0A9X2FTF7_9RHOB</name>
<feature type="compositionally biased region" description="Basic and acidic residues" evidence="1">
    <location>
        <begin position="113"/>
        <end position="122"/>
    </location>
</feature>
<feature type="region of interest" description="Disordered" evidence="1">
    <location>
        <begin position="1"/>
        <end position="268"/>
    </location>
</feature>